<feature type="transmembrane region" description="Helical" evidence="6">
    <location>
        <begin position="168"/>
        <end position="185"/>
    </location>
</feature>
<sequence length="248" mass="27716">MPRRDVTIDIPHHHHHRNVTRGLSFDNPSFNADEQQQQEENGDENDTRRQQRHRRRGHDTDDDDDDDNNVHPEKSRDDGKKSEYDFEDDAEDGSTGLRKWFPGLFEDWRGKDWRDFLSDFVPGIPVGISSVPQGIVFAELSNLPVQYGLYAGFVGAIVSAFLNPFKEINTGAVAAVALLLGAATIDLPQSTAILYANIMCCLIGVVTLIIGLAKFDKYVDYFSTRAVTCGVFSAAGCLTMLAMVRFFL</sequence>
<evidence type="ECO:0000256" key="3">
    <source>
        <dbReference type="ARBA" id="ARBA00022989"/>
    </source>
</evidence>
<feature type="region of interest" description="Disordered" evidence="5">
    <location>
        <begin position="1"/>
        <end position="93"/>
    </location>
</feature>
<evidence type="ECO:0000256" key="1">
    <source>
        <dbReference type="ARBA" id="ARBA00004141"/>
    </source>
</evidence>
<protein>
    <recommendedName>
        <fullName evidence="7">SLC26A/SulP transporter domain-containing protein</fullName>
    </recommendedName>
</protein>
<keyword evidence="3 6" id="KW-1133">Transmembrane helix</keyword>
<evidence type="ECO:0000256" key="2">
    <source>
        <dbReference type="ARBA" id="ARBA00022692"/>
    </source>
</evidence>
<feature type="compositionally biased region" description="Basic and acidic residues" evidence="5">
    <location>
        <begin position="68"/>
        <end position="84"/>
    </location>
</feature>
<dbReference type="EMBL" id="OA893371">
    <property type="protein sequence ID" value="CAD7285042.1"/>
    <property type="molecule type" value="Genomic_DNA"/>
</dbReference>
<feature type="domain" description="SLC26A/SulP transporter" evidence="7">
    <location>
        <begin position="116"/>
        <end position="242"/>
    </location>
</feature>
<dbReference type="PANTHER" id="PTHR11814">
    <property type="entry name" value="SULFATE TRANSPORTER"/>
    <property type="match status" value="1"/>
</dbReference>
<evidence type="ECO:0000313" key="9">
    <source>
        <dbReference type="Proteomes" id="UP000678499"/>
    </source>
</evidence>
<dbReference type="Proteomes" id="UP000678499">
    <property type="component" value="Unassembled WGS sequence"/>
</dbReference>
<feature type="compositionally biased region" description="Basic and acidic residues" evidence="5">
    <location>
        <begin position="1"/>
        <end position="11"/>
    </location>
</feature>
<name>A0A7R9C1I2_9CRUS</name>
<dbReference type="AlphaFoldDB" id="A0A7R9C1I2"/>
<dbReference type="OrthoDB" id="288203at2759"/>
<evidence type="ECO:0000256" key="5">
    <source>
        <dbReference type="SAM" id="MobiDB-lite"/>
    </source>
</evidence>
<keyword evidence="9" id="KW-1185">Reference proteome</keyword>
<dbReference type="InterPro" id="IPR001902">
    <property type="entry name" value="SLC26A/SulP_fam"/>
</dbReference>
<accession>A0A7R9C1I2</accession>
<dbReference type="GO" id="GO:0016020">
    <property type="term" value="C:membrane"/>
    <property type="evidence" value="ECO:0007669"/>
    <property type="project" value="UniProtKB-SubCell"/>
</dbReference>
<evidence type="ECO:0000313" key="8">
    <source>
        <dbReference type="EMBL" id="CAD7285042.1"/>
    </source>
</evidence>
<feature type="transmembrane region" description="Helical" evidence="6">
    <location>
        <begin position="225"/>
        <end position="247"/>
    </location>
</feature>
<dbReference type="GO" id="GO:0055085">
    <property type="term" value="P:transmembrane transport"/>
    <property type="evidence" value="ECO:0007669"/>
    <property type="project" value="InterPro"/>
</dbReference>
<evidence type="ECO:0000256" key="4">
    <source>
        <dbReference type="ARBA" id="ARBA00023136"/>
    </source>
</evidence>
<dbReference type="InterPro" id="IPR011547">
    <property type="entry name" value="SLC26A/SulP_dom"/>
</dbReference>
<keyword evidence="2 6" id="KW-0812">Transmembrane</keyword>
<reference evidence="8" key="1">
    <citation type="submission" date="2020-11" db="EMBL/GenBank/DDBJ databases">
        <authorList>
            <person name="Tran Van P."/>
        </authorList>
    </citation>
    <scope>NUCLEOTIDE SEQUENCE</scope>
</reference>
<feature type="transmembrane region" description="Helical" evidence="6">
    <location>
        <begin position="192"/>
        <end position="213"/>
    </location>
</feature>
<feature type="transmembrane region" description="Helical" evidence="6">
    <location>
        <begin position="145"/>
        <end position="162"/>
    </location>
</feature>
<comment type="subcellular location">
    <subcellularLocation>
        <location evidence="1">Membrane</location>
        <topology evidence="1">Multi-pass membrane protein</topology>
    </subcellularLocation>
</comment>
<evidence type="ECO:0000256" key="6">
    <source>
        <dbReference type="SAM" id="Phobius"/>
    </source>
</evidence>
<evidence type="ECO:0000259" key="7">
    <source>
        <dbReference type="Pfam" id="PF00916"/>
    </source>
</evidence>
<dbReference type="Pfam" id="PF00916">
    <property type="entry name" value="Sulfate_transp"/>
    <property type="match status" value="1"/>
</dbReference>
<feature type="non-terminal residue" evidence="8">
    <location>
        <position position="1"/>
    </location>
</feature>
<dbReference type="EMBL" id="CAJPEX010011334">
    <property type="protein sequence ID" value="CAG0925194.1"/>
    <property type="molecule type" value="Genomic_DNA"/>
</dbReference>
<organism evidence="8">
    <name type="scientific">Notodromas monacha</name>
    <dbReference type="NCBI Taxonomy" id="399045"/>
    <lineage>
        <taxon>Eukaryota</taxon>
        <taxon>Metazoa</taxon>
        <taxon>Ecdysozoa</taxon>
        <taxon>Arthropoda</taxon>
        <taxon>Crustacea</taxon>
        <taxon>Oligostraca</taxon>
        <taxon>Ostracoda</taxon>
        <taxon>Podocopa</taxon>
        <taxon>Podocopida</taxon>
        <taxon>Cypridocopina</taxon>
        <taxon>Cypridoidea</taxon>
        <taxon>Cyprididae</taxon>
        <taxon>Notodromas</taxon>
    </lineage>
</organism>
<keyword evidence="4 6" id="KW-0472">Membrane</keyword>
<proteinExistence type="predicted"/>
<gene>
    <name evidence="8" type="ORF">NMOB1V02_LOCUS12644</name>
</gene>